<dbReference type="EMBL" id="SLXA01000003">
    <property type="protein sequence ID" value="TCO85435.1"/>
    <property type="molecule type" value="Genomic_DNA"/>
</dbReference>
<proteinExistence type="predicted"/>
<dbReference type="AlphaFoldDB" id="A0A4R2LDR0"/>
<gene>
    <name evidence="1" type="ORF">EV212_103156</name>
</gene>
<name>A0A4R2LDR0_9FIRM</name>
<organism evidence="1 2">
    <name type="scientific">Frisingicoccus caecimuris</name>
    <dbReference type="NCBI Taxonomy" id="1796636"/>
    <lineage>
        <taxon>Bacteria</taxon>
        <taxon>Bacillati</taxon>
        <taxon>Bacillota</taxon>
        <taxon>Clostridia</taxon>
        <taxon>Lachnospirales</taxon>
        <taxon>Lachnospiraceae</taxon>
        <taxon>Frisingicoccus</taxon>
    </lineage>
</organism>
<comment type="caution">
    <text evidence="1">The sequence shown here is derived from an EMBL/GenBank/DDBJ whole genome shotgun (WGS) entry which is preliminary data.</text>
</comment>
<sequence>MIGLSVLDIKNFMAGILTGTMFDKFYLRDGEIQTFTEFHLGGYLNRPYFDSEEWEALAGRKLCLWSEVKPFAFQLIKGHKLPVRFKLVFQLSDENTRWLLERHHLPVNPEDMGGLFMNITYDHEKLVCTSGVSYKTFVMDKTLEQCWDDTVCQYFKQNHITVEQM</sequence>
<accession>A0A4R2LDR0</accession>
<dbReference type="Pfam" id="PF18988">
    <property type="entry name" value="DUF5721"/>
    <property type="match status" value="1"/>
</dbReference>
<evidence type="ECO:0000313" key="2">
    <source>
        <dbReference type="Proteomes" id="UP000295711"/>
    </source>
</evidence>
<keyword evidence="2" id="KW-1185">Reference proteome</keyword>
<dbReference type="RefSeq" id="WP_132089711.1">
    <property type="nucleotide sequence ID" value="NZ_JANKAQ010000003.1"/>
</dbReference>
<dbReference type="Proteomes" id="UP000295711">
    <property type="component" value="Unassembled WGS sequence"/>
</dbReference>
<reference evidence="1 2" key="1">
    <citation type="submission" date="2019-03" db="EMBL/GenBank/DDBJ databases">
        <title>Genomic Encyclopedia of Type Strains, Phase IV (KMG-IV): sequencing the most valuable type-strain genomes for metagenomic binning, comparative biology and taxonomic classification.</title>
        <authorList>
            <person name="Goeker M."/>
        </authorList>
    </citation>
    <scope>NUCLEOTIDE SEQUENCE [LARGE SCALE GENOMIC DNA]</scope>
    <source>
        <strain evidence="1 2">DSM 28559</strain>
    </source>
</reference>
<protein>
    <submittedName>
        <fullName evidence="1">Uncharacterized protein</fullName>
    </submittedName>
</protein>
<dbReference type="OrthoDB" id="9787986at2"/>
<evidence type="ECO:0000313" key="1">
    <source>
        <dbReference type="EMBL" id="TCO85435.1"/>
    </source>
</evidence>
<dbReference type="InterPro" id="IPR043779">
    <property type="entry name" value="DUF5721"/>
</dbReference>